<organism evidence="8 9">
    <name type="scientific">Ramlibacter pallidus</name>
    <dbReference type="NCBI Taxonomy" id="2780087"/>
    <lineage>
        <taxon>Bacteria</taxon>
        <taxon>Pseudomonadati</taxon>
        <taxon>Pseudomonadota</taxon>
        <taxon>Betaproteobacteria</taxon>
        <taxon>Burkholderiales</taxon>
        <taxon>Comamonadaceae</taxon>
        <taxon>Ramlibacter</taxon>
    </lineage>
</organism>
<dbReference type="RefSeq" id="WP_193677176.1">
    <property type="nucleotide sequence ID" value="NZ_JADDIV010000004.1"/>
</dbReference>
<name>A0ABR9S522_9BURK</name>
<comment type="cofactor">
    <cofactor evidence="1">
        <name>Mn(2+)</name>
        <dbReference type="ChEBI" id="CHEBI:29035"/>
    </cofactor>
</comment>
<evidence type="ECO:0000256" key="2">
    <source>
        <dbReference type="ARBA" id="ARBA00001946"/>
    </source>
</evidence>
<evidence type="ECO:0000313" key="9">
    <source>
        <dbReference type="Proteomes" id="UP000806285"/>
    </source>
</evidence>
<dbReference type="EMBL" id="JADDIV010000004">
    <property type="protein sequence ID" value="MBE7368534.1"/>
    <property type="molecule type" value="Genomic_DNA"/>
</dbReference>
<keyword evidence="6" id="KW-0464">Manganese</keyword>
<comment type="caution">
    <text evidence="8">The sequence shown here is derived from an EMBL/GenBank/DDBJ whole genome shotgun (WGS) entry which is preliminary data.</text>
</comment>
<evidence type="ECO:0000313" key="8">
    <source>
        <dbReference type="EMBL" id="MBE7368534.1"/>
    </source>
</evidence>
<dbReference type="Gene3D" id="3.90.79.10">
    <property type="entry name" value="Nucleoside Triphosphate Pyrophosphohydrolase"/>
    <property type="match status" value="1"/>
</dbReference>
<dbReference type="Proteomes" id="UP000806285">
    <property type="component" value="Unassembled WGS sequence"/>
</dbReference>
<proteinExistence type="predicted"/>
<dbReference type="PANTHER" id="PTHR12318:SF0">
    <property type="entry name" value="ACYL-COENZYME A DIPHOSPHATASE NUDT19"/>
    <property type="match status" value="1"/>
</dbReference>
<dbReference type="PROSITE" id="PS51462">
    <property type="entry name" value="NUDIX"/>
    <property type="match status" value="1"/>
</dbReference>
<dbReference type="CDD" id="cd18870">
    <property type="entry name" value="NUDIX_AcylCoAdiphos_Nudt19"/>
    <property type="match status" value="1"/>
</dbReference>
<evidence type="ECO:0000256" key="6">
    <source>
        <dbReference type="ARBA" id="ARBA00023211"/>
    </source>
</evidence>
<keyword evidence="3" id="KW-0479">Metal-binding</keyword>
<reference evidence="8 9" key="1">
    <citation type="submission" date="2020-10" db="EMBL/GenBank/DDBJ databases">
        <title>Ramlibacter sp. HM2 16S ribosomal RNA gene Genome sequencing and assembly.</title>
        <authorList>
            <person name="Kang M."/>
        </authorList>
    </citation>
    <scope>NUCLEOTIDE SEQUENCE [LARGE SCALE GENOMIC DNA]</scope>
    <source>
        <strain evidence="8 9">HM2</strain>
    </source>
</reference>
<dbReference type="InterPro" id="IPR015797">
    <property type="entry name" value="NUDIX_hydrolase-like_dom_sf"/>
</dbReference>
<feature type="domain" description="Nudix hydrolase" evidence="7">
    <location>
        <begin position="11"/>
        <end position="210"/>
    </location>
</feature>
<keyword evidence="4" id="KW-0378">Hydrolase</keyword>
<comment type="cofactor">
    <cofactor evidence="2">
        <name>Mg(2+)</name>
        <dbReference type="ChEBI" id="CHEBI:18420"/>
    </cofactor>
</comment>
<gene>
    <name evidence="8" type="ORF">IM787_13325</name>
</gene>
<evidence type="ECO:0000259" key="7">
    <source>
        <dbReference type="PROSITE" id="PS51462"/>
    </source>
</evidence>
<keyword evidence="5" id="KW-0460">Magnesium</keyword>
<keyword evidence="9" id="KW-1185">Reference proteome</keyword>
<evidence type="ECO:0000256" key="3">
    <source>
        <dbReference type="ARBA" id="ARBA00022723"/>
    </source>
</evidence>
<dbReference type="InterPro" id="IPR039121">
    <property type="entry name" value="NUDT19"/>
</dbReference>
<evidence type="ECO:0000256" key="4">
    <source>
        <dbReference type="ARBA" id="ARBA00022801"/>
    </source>
</evidence>
<evidence type="ECO:0000256" key="1">
    <source>
        <dbReference type="ARBA" id="ARBA00001936"/>
    </source>
</evidence>
<evidence type="ECO:0000256" key="5">
    <source>
        <dbReference type="ARBA" id="ARBA00022842"/>
    </source>
</evidence>
<protein>
    <submittedName>
        <fullName evidence="8">NUDIX domain-containing protein</fullName>
    </submittedName>
</protein>
<sequence>MELQTFHNHGPAAPSATVVLLRDGPGGLEVFLLRRHAQSDVLAGAFVFPGGKLDPEDAAWATRLDRTPADLHALLGEPDLPPGEAAGLFVAAVRELFEETGLLLADATPEQAARAWAALRGGLRFDAVLAPLGVTLTASALLPWSRWVTPTISSVVRKRFDTRFFVATVPPGQHPVHDDHEATESLWLPPREALRQYWHGGIELAPPQIMSLAHLARHRSVAGVFAAARARRPPCIRPQPNDVDGVRVLCYPGDPWHPEAEQLLPGPTRLSWRNRRFEPDGGLAELTGD</sequence>
<accession>A0ABR9S522</accession>
<dbReference type="InterPro" id="IPR000086">
    <property type="entry name" value="NUDIX_hydrolase_dom"/>
</dbReference>
<dbReference type="SUPFAM" id="SSF55811">
    <property type="entry name" value="Nudix"/>
    <property type="match status" value="1"/>
</dbReference>
<dbReference type="PANTHER" id="PTHR12318">
    <property type="entry name" value="TESTOSTERONE-REGULATED PROTEIN RP2"/>
    <property type="match status" value="1"/>
</dbReference>